<dbReference type="Gene3D" id="1.10.10.10">
    <property type="entry name" value="Winged helix-like DNA-binding domain superfamily/Winged helix DNA-binding domain"/>
    <property type="match status" value="1"/>
</dbReference>
<dbReference type="EMBL" id="LAKJ01000011">
    <property type="protein sequence ID" value="KKI64034.1"/>
    <property type="molecule type" value="Genomic_DNA"/>
</dbReference>
<dbReference type="PANTHER" id="PTHR33221:SF9">
    <property type="entry name" value="RRF2 FAMILY PROTEIN"/>
    <property type="match status" value="1"/>
</dbReference>
<dbReference type="SUPFAM" id="SSF46785">
    <property type="entry name" value="Winged helix' DNA-binding domain"/>
    <property type="match status" value="1"/>
</dbReference>
<evidence type="ECO:0000313" key="1">
    <source>
        <dbReference type="EMBL" id="KKI64034.1"/>
    </source>
</evidence>
<dbReference type="InterPro" id="IPR036388">
    <property type="entry name" value="WH-like_DNA-bd_sf"/>
</dbReference>
<dbReference type="InterPro" id="IPR000944">
    <property type="entry name" value="Tscrpt_reg_Rrf2"/>
</dbReference>
<dbReference type="PROSITE" id="PS51197">
    <property type="entry name" value="HTH_RRF2_2"/>
    <property type="match status" value="1"/>
</dbReference>
<name>A0A0M2NZT2_STACC</name>
<gene>
    <name evidence="1" type="ORF">UF66_0231</name>
</gene>
<dbReference type="PATRIC" id="fig|74704.6.peg.238"/>
<sequence length="133" mass="14553">MKFSKATDYALHALLFMINNQGDQKKIPVQDLASVLGVSTTYLSKVLTRLVKSNIISASSGAKGGYQLKNGWDSVSIYDVIITIDGKQSLLEDSFNHDEGCPVKAIMEDAETTLITTLKQKKLISLDKKASDK</sequence>
<dbReference type="RefSeq" id="WP_019468718.1">
    <property type="nucleotide sequence ID" value="NZ_BKAS01000015.1"/>
</dbReference>
<dbReference type="AlphaFoldDB" id="A0A0M2NZT2"/>
<dbReference type="Proteomes" id="UP000034455">
    <property type="component" value="Unassembled WGS sequence"/>
</dbReference>
<dbReference type="GeneID" id="58097704"/>
<dbReference type="Pfam" id="PF02082">
    <property type="entry name" value="Rrf2"/>
    <property type="match status" value="1"/>
</dbReference>
<dbReference type="PANTHER" id="PTHR33221">
    <property type="entry name" value="WINGED HELIX-TURN-HELIX TRANSCRIPTIONAL REGULATOR, RRF2 FAMILY"/>
    <property type="match status" value="1"/>
</dbReference>
<dbReference type="InterPro" id="IPR036390">
    <property type="entry name" value="WH_DNA-bd_sf"/>
</dbReference>
<proteinExistence type="predicted"/>
<comment type="caution">
    <text evidence="1">The sequence shown here is derived from an EMBL/GenBank/DDBJ whole genome shotgun (WGS) entry which is preliminary data.</text>
</comment>
<organism evidence="1 2">
    <name type="scientific">Staphylococcus cohnii subsp. cohnii</name>
    <dbReference type="NCBI Taxonomy" id="74704"/>
    <lineage>
        <taxon>Bacteria</taxon>
        <taxon>Bacillati</taxon>
        <taxon>Bacillota</taxon>
        <taxon>Bacilli</taxon>
        <taxon>Bacillales</taxon>
        <taxon>Staphylococcaceae</taxon>
        <taxon>Staphylococcus</taxon>
        <taxon>Staphylococcus cohnii species complex</taxon>
    </lineage>
</organism>
<reference evidence="1 2" key="1">
    <citation type="submission" date="2015-03" db="EMBL/GenBank/DDBJ databases">
        <title>Genome Assembly of Staphylococcus cohnii subsp. cohnii strain G22B2.</title>
        <authorList>
            <person name="Nair G."/>
            <person name="Kaur G."/>
            <person name="Khatri I."/>
            <person name="Singh N.K."/>
            <person name="Sathyabama S."/>
            <person name="Maurya S.K."/>
            <person name="Subramanian S."/>
            <person name="Agrewala J.N."/>
            <person name="Mayilraj S."/>
        </authorList>
    </citation>
    <scope>NUCLEOTIDE SEQUENCE [LARGE SCALE GENOMIC DNA]</scope>
    <source>
        <strain evidence="1 2">G22B2</strain>
    </source>
</reference>
<dbReference type="NCBIfam" id="TIGR00738">
    <property type="entry name" value="rrf2_super"/>
    <property type="match status" value="1"/>
</dbReference>
<evidence type="ECO:0000313" key="2">
    <source>
        <dbReference type="Proteomes" id="UP000034455"/>
    </source>
</evidence>
<accession>A0A0M2NZT2</accession>
<dbReference type="GO" id="GO:0003700">
    <property type="term" value="F:DNA-binding transcription factor activity"/>
    <property type="evidence" value="ECO:0007669"/>
    <property type="project" value="TreeGrafter"/>
</dbReference>
<protein>
    <submittedName>
        <fullName evidence="1">Rrf2 family transcriptional regulator</fullName>
    </submittedName>
</protein>
<dbReference type="GO" id="GO:0005829">
    <property type="term" value="C:cytosol"/>
    <property type="evidence" value="ECO:0007669"/>
    <property type="project" value="TreeGrafter"/>
</dbReference>